<dbReference type="SUPFAM" id="SSF51283">
    <property type="entry name" value="dUTPase-like"/>
    <property type="match status" value="1"/>
</dbReference>
<evidence type="ECO:0000256" key="2">
    <source>
        <dbReference type="ARBA" id="ARBA00012379"/>
    </source>
</evidence>
<proteinExistence type="inferred from homology"/>
<protein>
    <recommendedName>
        <fullName evidence="2">dUTP diphosphatase</fullName>
        <ecNumber evidence="2">3.6.1.23</ecNumber>
    </recommendedName>
</protein>
<dbReference type="PANTHER" id="PTHR11241">
    <property type="entry name" value="DEOXYURIDINE 5'-TRIPHOSPHATE NUCLEOTIDOHYDROLASE"/>
    <property type="match status" value="1"/>
</dbReference>
<organism evidence="6">
    <name type="scientific">Siphoviridae sp. ctOCb13</name>
    <dbReference type="NCBI Taxonomy" id="2825477"/>
    <lineage>
        <taxon>Viruses</taxon>
        <taxon>Duplodnaviria</taxon>
        <taxon>Heunggongvirae</taxon>
        <taxon>Uroviricota</taxon>
        <taxon>Caudoviricetes</taxon>
    </lineage>
</organism>
<dbReference type="NCBIfam" id="TIGR00576">
    <property type="entry name" value="dut"/>
    <property type="match status" value="1"/>
</dbReference>
<dbReference type="InterPro" id="IPR033704">
    <property type="entry name" value="dUTPase_trimeric"/>
</dbReference>
<dbReference type="GO" id="GO:0006226">
    <property type="term" value="P:dUMP biosynthetic process"/>
    <property type="evidence" value="ECO:0007669"/>
    <property type="project" value="InterPro"/>
</dbReference>
<dbReference type="GO" id="GO:0046081">
    <property type="term" value="P:dUTP catabolic process"/>
    <property type="evidence" value="ECO:0007669"/>
    <property type="project" value="InterPro"/>
</dbReference>
<dbReference type="Pfam" id="PF00692">
    <property type="entry name" value="dUTPase"/>
    <property type="match status" value="1"/>
</dbReference>
<reference evidence="6" key="1">
    <citation type="journal article" date="2021" name="Proc. Natl. Acad. Sci. U.S.A.">
        <title>A Catalog of Tens of Thousands of Viruses from Human Metagenomes Reveals Hidden Associations with Chronic Diseases.</title>
        <authorList>
            <person name="Tisza M.J."/>
            <person name="Buck C.B."/>
        </authorList>
    </citation>
    <scope>NUCLEOTIDE SEQUENCE</scope>
    <source>
        <strain evidence="6">CtOCb13</strain>
    </source>
</reference>
<evidence type="ECO:0000256" key="1">
    <source>
        <dbReference type="ARBA" id="ARBA00006581"/>
    </source>
</evidence>
<dbReference type="InterPro" id="IPR036157">
    <property type="entry name" value="dUTPase-like_sf"/>
</dbReference>
<dbReference type="GO" id="GO:0000287">
    <property type="term" value="F:magnesium ion binding"/>
    <property type="evidence" value="ECO:0007669"/>
    <property type="project" value="InterPro"/>
</dbReference>
<keyword evidence="4" id="KW-0546">Nucleotide metabolism</keyword>
<dbReference type="GO" id="GO:0004170">
    <property type="term" value="F:dUTP diphosphatase activity"/>
    <property type="evidence" value="ECO:0007669"/>
    <property type="project" value="UniProtKB-EC"/>
</dbReference>
<dbReference type="PANTHER" id="PTHR11241:SF0">
    <property type="entry name" value="DEOXYURIDINE 5'-TRIPHOSPHATE NUCLEOTIDOHYDROLASE"/>
    <property type="match status" value="1"/>
</dbReference>
<evidence type="ECO:0000256" key="3">
    <source>
        <dbReference type="ARBA" id="ARBA00022801"/>
    </source>
</evidence>
<dbReference type="InterPro" id="IPR029054">
    <property type="entry name" value="dUTPase-like"/>
</dbReference>
<evidence type="ECO:0000313" key="6">
    <source>
        <dbReference type="EMBL" id="DAE12615.1"/>
    </source>
</evidence>
<evidence type="ECO:0000256" key="4">
    <source>
        <dbReference type="ARBA" id="ARBA00023080"/>
    </source>
</evidence>
<evidence type="ECO:0000259" key="5">
    <source>
        <dbReference type="Pfam" id="PF00692"/>
    </source>
</evidence>
<keyword evidence="3" id="KW-0378">Hydrolase</keyword>
<accession>A0A8S5PZV8</accession>
<comment type="similarity">
    <text evidence="1">Belongs to the dUTPase family.</text>
</comment>
<dbReference type="EMBL" id="BK015555">
    <property type="protein sequence ID" value="DAE12615.1"/>
    <property type="molecule type" value="Genomic_DNA"/>
</dbReference>
<dbReference type="CDD" id="cd07557">
    <property type="entry name" value="trimeric_dUTPase"/>
    <property type="match status" value="1"/>
</dbReference>
<sequence length="153" mass="16754">MKVVLLSPGAKIPKRADEYAAGYDIFTPTDVTIKPGRNVVKLDIAIELNPKTEGNMRPRSGFSVNGMEGVSIEEPDVLKRFDADVLDGTIDENYRGNVGVIIKSYETTSFIIKQGTKIAQLVVKDYVSDPFEVVTELSQTERGVQGFGHTGTM</sequence>
<feature type="domain" description="dUTPase-like" evidence="5">
    <location>
        <begin position="10"/>
        <end position="151"/>
    </location>
</feature>
<dbReference type="Gene3D" id="2.70.40.10">
    <property type="match status" value="1"/>
</dbReference>
<dbReference type="InterPro" id="IPR008181">
    <property type="entry name" value="dUTPase"/>
</dbReference>
<dbReference type="EC" id="3.6.1.23" evidence="2"/>
<name>A0A8S5PZV8_9CAUD</name>